<keyword evidence="10" id="KW-1185">Reference proteome</keyword>
<evidence type="ECO:0000256" key="3">
    <source>
        <dbReference type="ARBA" id="ARBA00022473"/>
    </source>
</evidence>
<proteinExistence type="inferred from homology"/>
<keyword evidence="8" id="KW-0472">Membrane</keyword>
<name>A0ABR2CXJ0_9ROSI</name>
<comment type="function">
    <text evidence="7">Controls stomatal patterning.</text>
</comment>
<dbReference type="PANTHER" id="PTHR33109:SF60">
    <property type="entry name" value="EPIDERMAL PATTERNING FACTOR-LIKE PROTEIN 8"/>
    <property type="match status" value="1"/>
</dbReference>
<keyword evidence="6" id="KW-1015">Disulfide bond</keyword>
<organism evidence="9 10">
    <name type="scientific">Hibiscus sabdariffa</name>
    <name type="common">roselle</name>
    <dbReference type="NCBI Taxonomy" id="183260"/>
    <lineage>
        <taxon>Eukaryota</taxon>
        <taxon>Viridiplantae</taxon>
        <taxon>Streptophyta</taxon>
        <taxon>Embryophyta</taxon>
        <taxon>Tracheophyta</taxon>
        <taxon>Spermatophyta</taxon>
        <taxon>Magnoliopsida</taxon>
        <taxon>eudicotyledons</taxon>
        <taxon>Gunneridae</taxon>
        <taxon>Pentapetalae</taxon>
        <taxon>rosids</taxon>
        <taxon>malvids</taxon>
        <taxon>Malvales</taxon>
        <taxon>Malvaceae</taxon>
        <taxon>Malvoideae</taxon>
        <taxon>Hibiscus</taxon>
    </lineage>
</organism>
<evidence type="ECO:0000313" key="10">
    <source>
        <dbReference type="Proteomes" id="UP001472677"/>
    </source>
</evidence>
<dbReference type="Proteomes" id="UP001472677">
    <property type="component" value="Unassembled WGS sequence"/>
</dbReference>
<dbReference type="EMBL" id="JBBPBM010000041">
    <property type="protein sequence ID" value="KAK8525064.1"/>
    <property type="molecule type" value="Genomic_DNA"/>
</dbReference>
<evidence type="ECO:0000256" key="4">
    <source>
        <dbReference type="ARBA" id="ARBA00022525"/>
    </source>
</evidence>
<evidence type="ECO:0000256" key="1">
    <source>
        <dbReference type="ARBA" id="ARBA00004613"/>
    </source>
</evidence>
<gene>
    <name evidence="9" type="ORF">V6N12_029911</name>
</gene>
<keyword evidence="8" id="KW-0812">Transmembrane</keyword>
<comment type="similarity">
    <text evidence="2 7">Belongs to the plant cysteine rich small secretory peptide family. Epidermal patterning factor subfamily.</text>
</comment>
<sequence length="109" mass="11936">MAASSRICSNGLKVSIAVALIVFSITIFLMPSDGAVNSGGLQQSEMVLGSKPPGCVNKCLSCRPCMATLIIPSHKWKNNFRKVTYRGDEDDTYYLLAWKCKCGDKLFQP</sequence>
<evidence type="ECO:0000256" key="2">
    <source>
        <dbReference type="ARBA" id="ARBA00008127"/>
    </source>
</evidence>
<dbReference type="Pfam" id="PF17181">
    <property type="entry name" value="EPF"/>
    <property type="match status" value="1"/>
</dbReference>
<reference evidence="9 10" key="1">
    <citation type="journal article" date="2024" name="G3 (Bethesda)">
        <title>Genome assembly of Hibiscus sabdariffa L. provides insights into metabolisms of medicinal natural products.</title>
        <authorList>
            <person name="Kim T."/>
        </authorList>
    </citation>
    <scope>NUCLEOTIDE SEQUENCE [LARGE SCALE GENOMIC DNA]</scope>
    <source>
        <strain evidence="9">TK-2024</strain>
        <tissue evidence="9">Old leaves</tissue>
    </source>
</reference>
<dbReference type="PANTHER" id="PTHR33109">
    <property type="entry name" value="EPIDERMAL PATTERNING FACTOR-LIKE PROTEIN 4"/>
    <property type="match status" value="1"/>
</dbReference>
<evidence type="ECO:0000256" key="8">
    <source>
        <dbReference type="SAM" id="Phobius"/>
    </source>
</evidence>
<keyword evidence="4 7" id="KW-0964">Secreted</keyword>
<evidence type="ECO:0000256" key="7">
    <source>
        <dbReference type="RuleBase" id="RU367102"/>
    </source>
</evidence>
<dbReference type="InterPro" id="IPR039455">
    <property type="entry name" value="EPFL"/>
</dbReference>
<comment type="subcellular location">
    <subcellularLocation>
        <location evidence="1 7">Secreted</location>
    </subcellularLocation>
</comment>
<keyword evidence="3 7" id="KW-0217">Developmental protein</keyword>
<evidence type="ECO:0000313" key="9">
    <source>
        <dbReference type="EMBL" id="KAK8525064.1"/>
    </source>
</evidence>
<accession>A0ABR2CXJ0</accession>
<keyword evidence="8" id="KW-1133">Transmembrane helix</keyword>
<feature type="transmembrane region" description="Helical" evidence="8">
    <location>
        <begin position="12"/>
        <end position="30"/>
    </location>
</feature>
<keyword evidence="5" id="KW-0732">Signal</keyword>
<evidence type="ECO:0000256" key="6">
    <source>
        <dbReference type="ARBA" id="ARBA00023157"/>
    </source>
</evidence>
<evidence type="ECO:0000256" key="5">
    <source>
        <dbReference type="ARBA" id="ARBA00022729"/>
    </source>
</evidence>
<protein>
    <recommendedName>
        <fullName evidence="7">Epidermal patterning factor-like protein</fullName>
    </recommendedName>
</protein>
<comment type="caution">
    <text evidence="9">The sequence shown here is derived from an EMBL/GenBank/DDBJ whole genome shotgun (WGS) entry which is preliminary data.</text>
</comment>